<organism evidence="6 7">
    <name type="scientific">Candidatus Berkelbacteria bacterium CG11_big_fil_rev_8_21_14_0_20_42_15</name>
    <dbReference type="NCBI Taxonomy" id="1974517"/>
    <lineage>
        <taxon>Bacteria</taxon>
        <taxon>Candidatus Berkelbacteria</taxon>
    </lineage>
</organism>
<evidence type="ECO:0008006" key="8">
    <source>
        <dbReference type="Google" id="ProtNLM"/>
    </source>
</evidence>
<dbReference type="PANTHER" id="PTHR10353:SF209">
    <property type="entry name" value="GALACTOLIPID GALACTOSYLTRANSFERASE SFR2, CHLOROPLASTIC"/>
    <property type="match status" value="1"/>
</dbReference>
<dbReference type="GO" id="GO:0005975">
    <property type="term" value="P:carbohydrate metabolic process"/>
    <property type="evidence" value="ECO:0007669"/>
    <property type="project" value="InterPro"/>
</dbReference>
<reference evidence="6 7" key="1">
    <citation type="submission" date="2017-09" db="EMBL/GenBank/DDBJ databases">
        <title>Depth-based differentiation of microbial function through sediment-hosted aquifers and enrichment of novel symbionts in the deep terrestrial subsurface.</title>
        <authorList>
            <person name="Probst A.J."/>
            <person name="Ladd B."/>
            <person name="Jarett J.K."/>
            <person name="Geller-Mcgrath D.E."/>
            <person name="Sieber C.M."/>
            <person name="Emerson J.B."/>
            <person name="Anantharaman K."/>
            <person name="Thomas B.C."/>
            <person name="Malmstrom R."/>
            <person name="Stieglmeier M."/>
            <person name="Klingl A."/>
            <person name="Woyke T."/>
            <person name="Ryan C.M."/>
            <person name="Banfield J.F."/>
        </authorList>
    </citation>
    <scope>NUCLEOTIDE SEQUENCE [LARGE SCALE GENOMIC DNA]</scope>
    <source>
        <strain evidence="6">CG11_big_fil_rev_8_21_14_0_20_42_15</strain>
    </source>
</reference>
<dbReference type="SUPFAM" id="SSF51445">
    <property type="entry name" value="(Trans)glycosidases"/>
    <property type="match status" value="1"/>
</dbReference>
<feature type="active site" description="Nucleophile" evidence="4">
    <location>
        <position position="216"/>
    </location>
</feature>
<dbReference type="Pfam" id="PF00232">
    <property type="entry name" value="Glyco_hydro_1"/>
    <property type="match status" value="2"/>
</dbReference>
<dbReference type="EMBL" id="PCXF01000047">
    <property type="protein sequence ID" value="PIR27304.1"/>
    <property type="molecule type" value="Genomic_DNA"/>
</dbReference>
<evidence type="ECO:0000256" key="2">
    <source>
        <dbReference type="ARBA" id="ARBA00022801"/>
    </source>
</evidence>
<dbReference type="PROSITE" id="PS00572">
    <property type="entry name" value="GLYCOSYL_HYDROL_F1_1"/>
    <property type="match status" value="1"/>
</dbReference>
<dbReference type="InterPro" id="IPR017853">
    <property type="entry name" value="GH"/>
</dbReference>
<evidence type="ECO:0000256" key="1">
    <source>
        <dbReference type="ARBA" id="ARBA00010838"/>
    </source>
</evidence>
<comment type="similarity">
    <text evidence="1 5">Belongs to the glycosyl hydrolase 1 family.</text>
</comment>
<dbReference type="InterPro" id="IPR018120">
    <property type="entry name" value="Glyco_hydro_1_AS"/>
</dbReference>
<comment type="caution">
    <text evidence="6">The sequence shown here is derived from an EMBL/GenBank/DDBJ whole genome shotgun (WGS) entry which is preliminary data.</text>
</comment>
<evidence type="ECO:0000256" key="3">
    <source>
        <dbReference type="ARBA" id="ARBA00023295"/>
    </source>
</evidence>
<evidence type="ECO:0000313" key="7">
    <source>
        <dbReference type="Proteomes" id="UP000231154"/>
    </source>
</evidence>
<dbReference type="PANTHER" id="PTHR10353">
    <property type="entry name" value="GLYCOSYL HYDROLASE"/>
    <property type="match status" value="1"/>
</dbReference>
<gene>
    <name evidence="6" type="ORF">COV40_01580</name>
</gene>
<dbReference type="InterPro" id="IPR001360">
    <property type="entry name" value="Glyco_hydro_1"/>
</dbReference>
<name>A0A2H0Q035_9BACT</name>
<evidence type="ECO:0000313" key="6">
    <source>
        <dbReference type="EMBL" id="PIR27304.1"/>
    </source>
</evidence>
<dbReference type="Proteomes" id="UP000231154">
    <property type="component" value="Unassembled WGS sequence"/>
</dbReference>
<dbReference type="PRINTS" id="PR00131">
    <property type="entry name" value="GLHYDRLASE1"/>
</dbReference>
<proteinExistence type="inferred from homology"/>
<keyword evidence="3" id="KW-0326">Glycosidase</keyword>
<dbReference type="GO" id="GO:0008422">
    <property type="term" value="F:beta-glucosidase activity"/>
    <property type="evidence" value="ECO:0007669"/>
    <property type="project" value="TreeGrafter"/>
</dbReference>
<sequence length="302" mass="35818">MEHYRDVLKTLRQLKIEPFVTIYHWPIPLWLRDRGGLESKRFPEYFAQYAEKLAKEYKDLVKFWITINEPEVLTSSSYLQGVWPPQKKNIFLAIKVYKNLVQAHKLAYDKIKKIAPGSQAGIAKNNAYYQAANRNPINIILKRAADHYLNFWFLDQIKNHQDFIGLNHYFHNRINWGFNKNQGIKISDYGWSLSPQAIYHVLSDLKKYHKPIYITENGLADAKDKYRAWFIEETLKNVWLAIKDDADVRGYLHWSLMDNFEWSAGFWPRFGLIEIDYKTLKRTPHPSALVYKKIIESNSIYI</sequence>
<evidence type="ECO:0000256" key="5">
    <source>
        <dbReference type="RuleBase" id="RU003690"/>
    </source>
</evidence>
<keyword evidence="2" id="KW-0378">Hydrolase</keyword>
<accession>A0A2H0Q035</accession>
<protein>
    <recommendedName>
        <fullName evidence="8">Beta-glucosidase</fullName>
    </recommendedName>
</protein>
<dbReference type="Gene3D" id="3.20.20.80">
    <property type="entry name" value="Glycosidases"/>
    <property type="match status" value="1"/>
</dbReference>
<dbReference type="AlphaFoldDB" id="A0A2H0Q035"/>
<evidence type="ECO:0000256" key="4">
    <source>
        <dbReference type="PROSITE-ProRule" id="PRU10055"/>
    </source>
</evidence>